<evidence type="ECO:0000313" key="1">
    <source>
        <dbReference type="EMBL" id="GBL82721.1"/>
    </source>
</evidence>
<reference evidence="1 2" key="1">
    <citation type="journal article" date="2019" name="Sci. Rep.">
        <title>Orb-weaving spider Araneus ventricosus genome elucidates the spidroin gene catalogue.</title>
        <authorList>
            <person name="Kono N."/>
            <person name="Nakamura H."/>
            <person name="Ohtoshi R."/>
            <person name="Moran D.A.P."/>
            <person name="Shinohara A."/>
            <person name="Yoshida Y."/>
            <person name="Fujiwara M."/>
            <person name="Mori M."/>
            <person name="Tomita M."/>
            <person name="Arakawa K."/>
        </authorList>
    </citation>
    <scope>NUCLEOTIDE SEQUENCE [LARGE SCALE GENOMIC DNA]</scope>
</reference>
<keyword evidence="2" id="KW-1185">Reference proteome</keyword>
<dbReference type="AlphaFoldDB" id="A0A4Y2ARX7"/>
<dbReference type="OrthoDB" id="8058698at2759"/>
<organism evidence="1 2">
    <name type="scientific">Araneus ventricosus</name>
    <name type="common">Orbweaver spider</name>
    <name type="synonym">Epeira ventricosa</name>
    <dbReference type="NCBI Taxonomy" id="182803"/>
    <lineage>
        <taxon>Eukaryota</taxon>
        <taxon>Metazoa</taxon>
        <taxon>Ecdysozoa</taxon>
        <taxon>Arthropoda</taxon>
        <taxon>Chelicerata</taxon>
        <taxon>Arachnida</taxon>
        <taxon>Araneae</taxon>
        <taxon>Araneomorphae</taxon>
        <taxon>Entelegynae</taxon>
        <taxon>Araneoidea</taxon>
        <taxon>Araneidae</taxon>
        <taxon>Araneus</taxon>
    </lineage>
</organism>
<proteinExistence type="predicted"/>
<dbReference type="EMBL" id="BGPR01081375">
    <property type="protein sequence ID" value="GBL82721.1"/>
    <property type="molecule type" value="Genomic_DNA"/>
</dbReference>
<protein>
    <submittedName>
        <fullName evidence="1">Uncharacterized protein</fullName>
    </submittedName>
</protein>
<comment type="caution">
    <text evidence="1">The sequence shown here is derived from an EMBL/GenBank/DDBJ whole genome shotgun (WGS) entry which is preliminary data.</text>
</comment>
<evidence type="ECO:0000313" key="2">
    <source>
        <dbReference type="Proteomes" id="UP000499080"/>
    </source>
</evidence>
<accession>A0A4Y2ARX7</accession>
<gene>
    <name evidence="1" type="ORF">AVEN_146486_1</name>
</gene>
<dbReference type="Proteomes" id="UP000499080">
    <property type="component" value="Unassembled WGS sequence"/>
</dbReference>
<feature type="non-terminal residue" evidence="1">
    <location>
        <position position="35"/>
    </location>
</feature>
<sequence>MEYDRYGISDRTATSFASAVLKGIGIVHEGEATHV</sequence>
<name>A0A4Y2ARX7_ARAVE</name>